<dbReference type="InterPro" id="IPR050985">
    <property type="entry name" value="Alpha-glycosidase_related"/>
</dbReference>
<dbReference type="Pfam" id="PF02065">
    <property type="entry name" value="Melibiase"/>
    <property type="match status" value="1"/>
</dbReference>
<dbReference type="InterPro" id="IPR002252">
    <property type="entry name" value="Glyco_hydro_36"/>
</dbReference>
<dbReference type="EC" id="3.2.1.22" evidence="4"/>
<evidence type="ECO:0000313" key="5">
    <source>
        <dbReference type="Proteomes" id="UP000758168"/>
    </source>
</evidence>
<dbReference type="InterPro" id="IPR038417">
    <property type="entry name" value="Alpga-gal_N_sf"/>
</dbReference>
<dbReference type="InterPro" id="IPR013785">
    <property type="entry name" value="Aldolase_TIM"/>
</dbReference>
<gene>
    <name evidence="4" type="ORF">JOF54_002778</name>
</gene>
<dbReference type="GO" id="GO:0004557">
    <property type="term" value="F:alpha-galactosidase activity"/>
    <property type="evidence" value="ECO:0007669"/>
    <property type="project" value="UniProtKB-EC"/>
</dbReference>
<dbReference type="PANTHER" id="PTHR43053">
    <property type="entry name" value="GLYCOSIDASE FAMILY 31"/>
    <property type="match status" value="1"/>
</dbReference>
<dbReference type="Gene3D" id="2.70.98.60">
    <property type="entry name" value="alpha-galactosidase from lactobacil brevis"/>
    <property type="match status" value="1"/>
</dbReference>
<dbReference type="RefSeq" id="WP_210056869.1">
    <property type="nucleotide sequence ID" value="NZ_BAAAMH010000010.1"/>
</dbReference>
<feature type="region of interest" description="Disordered" evidence="3">
    <location>
        <begin position="52"/>
        <end position="72"/>
    </location>
</feature>
<dbReference type="PANTHER" id="PTHR43053:SF3">
    <property type="entry name" value="ALPHA-GALACTOSIDASE C-RELATED"/>
    <property type="match status" value="1"/>
</dbReference>
<dbReference type="SUPFAM" id="SSF51445">
    <property type="entry name" value="(Trans)glycosidases"/>
    <property type="match status" value="1"/>
</dbReference>
<protein>
    <submittedName>
        <fullName evidence="4">Alpha-galactosidase</fullName>
        <ecNumber evidence="4">3.2.1.22</ecNumber>
    </submittedName>
</protein>
<keyword evidence="2 4" id="KW-0326">Glycosidase</keyword>
<evidence type="ECO:0000313" key="4">
    <source>
        <dbReference type="EMBL" id="MBP2417856.1"/>
    </source>
</evidence>
<reference evidence="4 5" key="1">
    <citation type="submission" date="2021-03" db="EMBL/GenBank/DDBJ databases">
        <title>Sequencing the genomes of 1000 actinobacteria strains.</title>
        <authorList>
            <person name="Klenk H.-P."/>
        </authorList>
    </citation>
    <scope>NUCLEOTIDE SEQUENCE [LARGE SCALE GENOMIC DNA]</scope>
    <source>
        <strain evidence="4 5">DSM 12936</strain>
    </source>
</reference>
<evidence type="ECO:0000256" key="2">
    <source>
        <dbReference type="ARBA" id="ARBA00023295"/>
    </source>
</evidence>
<evidence type="ECO:0000256" key="1">
    <source>
        <dbReference type="ARBA" id="ARBA00022801"/>
    </source>
</evidence>
<feature type="compositionally biased region" description="Polar residues" evidence="3">
    <location>
        <begin position="55"/>
        <end position="70"/>
    </location>
</feature>
<dbReference type="Gene3D" id="3.20.20.70">
    <property type="entry name" value="Aldolase class I"/>
    <property type="match status" value="1"/>
</dbReference>
<accession>A0ABS4Z9Y4</accession>
<dbReference type="CDD" id="cd14791">
    <property type="entry name" value="GH36"/>
    <property type="match status" value="1"/>
</dbReference>
<comment type="caution">
    <text evidence="4">The sequence shown here is derived from an EMBL/GenBank/DDBJ whole genome shotgun (WGS) entry which is preliminary data.</text>
</comment>
<evidence type="ECO:0000256" key="3">
    <source>
        <dbReference type="SAM" id="MobiDB-lite"/>
    </source>
</evidence>
<proteinExistence type="predicted"/>
<name>A0ABS4Z9Y4_9ACTN</name>
<dbReference type="InterPro" id="IPR017853">
    <property type="entry name" value="GH"/>
</dbReference>
<dbReference type="EMBL" id="JAGIOB010000001">
    <property type="protein sequence ID" value="MBP2417856.1"/>
    <property type="molecule type" value="Genomic_DNA"/>
</dbReference>
<dbReference type="Proteomes" id="UP000758168">
    <property type="component" value="Unassembled WGS sequence"/>
</dbReference>
<keyword evidence="1 4" id="KW-0378">Hydrolase</keyword>
<keyword evidence="5" id="KW-1185">Reference proteome</keyword>
<organism evidence="4 5">
    <name type="scientific">Microlunatus capsulatus</name>
    <dbReference type="NCBI Taxonomy" id="99117"/>
    <lineage>
        <taxon>Bacteria</taxon>
        <taxon>Bacillati</taxon>
        <taxon>Actinomycetota</taxon>
        <taxon>Actinomycetes</taxon>
        <taxon>Propionibacteriales</taxon>
        <taxon>Propionibacteriaceae</taxon>
        <taxon>Microlunatus</taxon>
    </lineage>
</organism>
<sequence length="724" mass="77780">MTIIDWQEPALRLRFVADEDAPVRLVDAATTLPAADAGRYLRVHQPLVEVVTPRHGQSSAGQSQRHTGSQLGRALRYRGHTSGREGAVEVLVVEQHDPASGLVVRSRFGAPDGVPAVRCTTELSLADGAEPLTVFAVTSLATGLVSSDDLAAATVWRAESTWSAEARWGSFPLRSPGLARIGTDVRGETHLGSVATVSTSTWSSGAWVPAGAVTAGGRTLAWQVEHNGAWSWEVGERPGWSAQPPPGGPDGLPWESTDVGSGDGAYVAVLGPSDRLHAWSVTLRPGGEGFRTVPVTFAVADGFEDAFGGLTAHRRATRRPHPQDATLPVVFNDYMNTLNGDPSSAKLRPLVDAAAAVGSEYFCIDAGWYDDTDGWWASVGDWVPSTVRFPEGIGEVLDRIRDRGMVPGLWLEPEVVGVTSDAARTLPDSAFLQRGGVRVRERDRYLLDLRSPDARAHLDAAVDRLVGELGVGYFKLDYNVIPGAGTDRDAESVGDGLLQHNRALLTWLEQVLDRHPDLVLENCGSGALRADAAMLGRLALQSTSDQTDPLLYPAIAVGSLLHVLPEQAAHWAYPQATMTDEEIAFTTVTGLAGRLYQAGLLDRMDDAQRDLVAAGVRAHRETRHALARSVPRFPTGLPDWDDAWVTAAFDAGDETYLLLWRRSDADPSVEALLPHLDGVELDVAQVYPPADRLPVWPVERTAAGLRVAPADAGVGARMLRLTAR</sequence>